<feature type="compositionally biased region" description="Basic and acidic residues" evidence="1">
    <location>
        <begin position="639"/>
        <end position="650"/>
    </location>
</feature>
<evidence type="ECO:0000313" key="2">
    <source>
        <dbReference type="EMBL" id="EWC44090.1"/>
    </source>
</evidence>
<dbReference type="InterPro" id="IPR014729">
    <property type="entry name" value="Rossmann-like_a/b/a_fold"/>
</dbReference>
<protein>
    <recommendedName>
        <fullName evidence="4">UspA domain-containing protein</fullName>
    </recommendedName>
</protein>
<dbReference type="Proteomes" id="UP000024837">
    <property type="component" value="Unassembled WGS sequence"/>
</dbReference>
<dbReference type="PANTHER" id="PTHR46100:SF4">
    <property type="entry name" value="USPA DOMAIN-CONTAINING PROTEIN"/>
    <property type="match status" value="1"/>
</dbReference>
<gene>
    <name evidence="2" type="ORF">DRE_07225</name>
</gene>
<feature type="region of interest" description="Disordered" evidence="1">
    <location>
        <begin position="18"/>
        <end position="163"/>
    </location>
</feature>
<accession>W7I5U0</accession>
<feature type="compositionally biased region" description="Polar residues" evidence="1">
    <location>
        <begin position="602"/>
        <end position="637"/>
    </location>
</feature>
<sequence>MSLESALEEERLEILKLLERPSGINKPGGNAPTISPTTPRSPPLVPRALSPTRSPPRSGAHLPISSLITAAGGGPDPNSLPPGLFPYSTRSRDSSPHESINSATSSYVGPRRIKDRDRDTSAFTPNADYQFSMPPSAPSPYSRRSGGSRAGKTPVNLPASPTSSPTLVNAALSQSYQDTLSSIYTESGPFQPGGMGLPTGSQVGGRQMWRSTSGLRSDSPSMYHTRSTSPSAANLSLSPLSSPPLNMNTVGSIRTLITENDTIIDVTSAYRRLNDDALKNSGGSLANLPERGGAPSHIRAGSGESMSRDNEVRLEKDLTYLDDGREIAVESSDESDYSSDDDAEHFRGRRSEKQELGETNSQKARPMGRAGSVQSISKAAASRTPLSLLAAAEEERKTVSSRYKVDSLVPSLLVSPPTQTQQNTNKNIIHPNTNFDTHSHLSTPLSSDAEADCKDLKRASHLSLSVSPIVSNPETHRVARTIVRGDLPVLQSDLGAVKRKQRSYLVATDLSAEAAHALEWTIGTVLRDGDTLLAICAIDEEAAGDIDPYKIMSPTTEGSYIGSSSLLYNRRKSLDKGKSGKTGVSPARSPSLSRSEVPDNASEGQQYSPDNLSMDTLPQQPTETLESEDLQSPNLTDANPKDRSKSEQERWAAAEQISALVTKLLKKTKLQVNVIVEVIHCKSPKHLLTEMIDILEPTLVILGSRGRSALKG</sequence>
<feature type="compositionally biased region" description="Low complexity" evidence="1">
    <location>
        <begin position="139"/>
        <end position="151"/>
    </location>
</feature>
<dbReference type="EMBL" id="KI966447">
    <property type="protein sequence ID" value="EWC44090.1"/>
    <property type="molecule type" value="Genomic_DNA"/>
</dbReference>
<dbReference type="OrthoDB" id="992776at2759"/>
<proteinExistence type="predicted"/>
<feature type="compositionally biased region" description="Low complexity" evidence="1">
    <location>
        <begin position="229"/>
        <end position="244"/>
    </location>
</feature>
<reference evidence="2 3" key="1">
    <citation type="submission" date="2013-05" db="EMBL/GenBank/DDBJ databases">
        <title>Drechslerella stenobrocha genome reveals carnivorous origination and mechanical trapping mechanism of predatory fungi.</title>
        <authorList>
            <person name="Liu X."/>
            <person name="Zhang W."/>
            <person name="Liu K."/>
        </authorList>
    </citation>
    <scope>NUCLEOTIDE SEQUENCE [LARGE SCALE GENOMIC DNA]</scope>
    <source>
        <strain evidence="2 3">248</strain>
    </source>
</reference>
<feature type="compositionally biased region" description="Polar residues" evidence="1">
    <location>
        <begin position="97"/>
        <end position="107"/>
    </location>
</feature>
<feature type="region of interest" description="Disordered" evidence="1">
    <location>
        <begin position="574"/>
        <end position="650"/>
    </location>
</feature>
<dbReference type="SUPFAM" id="SSF52402">
    <property type="entry name" value="Adenine nucleotide alpha hydrolases-like"/>
    <property type="match status" value="1"/>
</dbReference>
<evidence type="ECO:0000256" key="1">
    <source>
        <dbReference type="SAM" id="MobiDB-lite"/>
    </source>
</evidence>
<organism evidence="2 3">
    <name type="scientific">Drechslerella stenobrocha 248</name>
    <dbReference type="NCBI Taxonomy" id="1043628"/>
    <lineage>
        <taxon>Eukaryota</taxon>
        <taxon>Fungi</taxon>
        <taxon>Dikarya</taxon>
        <taxon>Ascomycota</taxon>
        <taxon>Pezizomycotina</taxon>
        <taxon>Orbiliomycetes</taxon>
        <taxon>Orbiliales</taxon>
        <taxon>Orbiliaceae</taxon>
        <taxon>Drechslerella</taxon>
    </lineage>
</organism>
<feature type="region of interest" description="Disordered" evidence="1">
    <location>
        <begin position="201"/>
        <end position="244"/>
    </location>
</feature>
<evidence type="ECO:0000313" key="3">
    <source>
        <dbReference type="Proteomes" id="UP000024837"/>
    </source>
</evidence>
<name>W7I5U0_9PEZI</name>
<feature type="region of interest" description="Disordered" evidence="1">
    <location>
        <begin position="328"/>
        <end position="382"/>
    </location>
</feature>
<feature type="compositionally biased region" description="Polar residues" evidence="1">
    <location>
        <begin position="209"/>
        <end position="228"/>
    </location>
</feature>
<dbReference type="PANTHER" id="PTHR46100">
    <property type="entry name" value="IMP2'P"/>
    <property type="match status" value="1"/>
</dbReference>
<evidence type="ECO:0008006" key="4">
    <source>
        <dbReference type="Google" id="ProtNLM"/>
    </source>
</evidence>
<feature type="region of interest" description="Disordered" evidence="1">
    <location>
        <begin position="283"/>
        <end position="311"/>
    </location>
</feature>
<keyword evidence="3" id="KW-1185">Reference proteome</keyword>
<feature type="compositionally biased region" description="Acidic residues" evidence="1">
    <location>
        <begin position="331"/>
        <end position="343"/>
    </location>
</feature>
<dbReference type="Gene3D" id="3.40.50.620">
    <property type="entry name" value="HUPs"/>
    <property type="match status" value="1"/>
</dbReference>
<dbReference type="HOGENOM" id="CLU_015980_0_0_1"/>
<feature type="compositionally biased region" description="Basic and acidic residues" evidence="1">
    <location>
        <begin position="344"/>
        <end position="356"/>
    </location>
</feature>
<dbReference type="AlphaFoldDB" id="W7I5U0"/>